<comment type="similarity">
    <text evidence="4 6">Belongs to the kynureninase family.</text>
</comment>
<dbReference type="PIRSF" id="PIRSF038800">
    <property type="entry name" value="KYNU"/>
    <property type="match status" value="1"/>
</dbReference>
<evidence type="ECO:0000256" key="3">
    <source>
        <dbReference type="ARBA" id="ARBA00022898"/>
    </source>
</evidence>
<keyword evidence="1 4" id="KW-0662">Pyridine nucleotide biosynthesis</keyword>
<dbReference type="GO" id="GO:0030429">
    <property type="term" value="F:kynureninase activity"/>
    <property type="evidence" value="ECO:0007669"/>
    <property type="project" value="UniProtKB-UniRule"/>
</dbReference>
<gene>
    <name evidence="4" type="primary">kynU</name>
    <name evidence="7" type="ORF">GGQ98_000017</name>
</gene>
<proteinExistence type="inferred from homology"/>
<feature type="modified residue" description="N6-(pyridoxal phosphate)lysine" evidence="4">
    <location>
        <position position="210"/>
    </location>
</feature>
<dbReference type="UniPathway" id="UPA00253">
    <property type="reaction ID" value="UER00329"/>
</dbReference>
<dbReference type="GO" id="GO:0009435">
    <property type="term" value="P:NAD+ biosynthetic process"/>
    <property type="evidence" value="ECO:0007669"/>
    <property type="project" value="UniProtKB-UniRule"/>
</dbReference>
<feature type="binding site" evidence="4">
    <location>
        <position position="85"/>
    </location>
    <ligand>
        <name>pyridoxal 5'-phosphate</name>
        <dbReference type="ChEBI" id="CHEBI:597326"/>
    </ligand>
</feature>
<comment type="catalytic activity">
    <reaction evidence="6">
        <text>3-hydroxy-L-kynurenine + H2O = 3-hydroxyanthranilate + L-alanine + H(+)</text>
        <dbReference type="Rhea" id="RHEA:25143"/>
        <dbReference type="ChEBI" id="CHEBI:15377"/>
        <dbReference type="ChEBI" id="CHEBI:15378"/>
        <dbReference type="ChEBI" id="CHEBI:36559"/>
        <dbReference type="ChEBI" id="CHEBI:57972"/>
        <dbReference type="ChEBI" id="CHEBI:58125"/>
        <dbReference type="EC" id="3.7.1.3"/>
    </reaction>
</comment>
<feature type="binding site" evidence="4">
    <location>
        <position position="184"/>
    </location>
    <ligand>
        <name>pyridoxal 5'-phosphate</name>
        <dbReference type="ChEBI" id="CHEBI:597326"/>
    </ligand>
</feature>
<protein>
    <recommendedName>
        <fullName evidence="4 5">Kynureninase</fullName>
        <ecNumber evidence="4 5">3.7.1.3</ecNumber>
    </recommendedName>
    <alternativeName>
        <fullName evidence="4">L-kynurenine hydrolase</fullName>
    </alternativeName>
</protein>
<keyword evidence="8" id="KW-1185">Reference proteome</keyword>
<dbReference type="PANTHER" id="PTHR14084:SF0">
    <property type="entry name" value="KYNURENINASE"/>
    <property type="match status" value="1"/>
</dbReference>
<evidence type="ECO:0000313" key="7">
    <source>
        <dbReference type="EMBL" id="MBB4630416.1"/>
    </source>
</evidence>
<evidence type="ECO:0000256" key="5">
    <source>
        <dbReference type="NCBIfam" id="TIGR01814"/>
    </source>
</evidence>
<dbReference type="GO" id="GO:0019441">
    <property type="term" value="P:L-tryptophan catabolic process to kynurenine"/>
    <property type="evidence" value="ECO:0007669"/>
    <property type="project" value="TreeGrafter"/>
</dbReference>
<dbReference type="InterPro" id="IPR015422">
    <property type="entry name" value="PyrdxlP-dep_Trfase_small"/>
</dbReference>
<dbReference type="GO" id="GO:0019805">
    <property type="term" value="P:quinolinate biosynthetic process"/>
    <property type="evidence" value="ECO:0007669"/>
    <property type="project" value="UniProtKB-UniRule"/>
</dbReference>
<feature type="binding site" evidence="4">
    <location>
        <position position="86"/>
    </location>
    <ligand>
        <name>pyridoxal 5'-phosphate</name>
        <dbReference type="ChEBI" id="CHEBI:597326"/>
    </ligand>
</feature>
<comment type="subunit">
    <text evidence="4 6">Homodimer.</text>
</comment>
<evidence type="ECO:0000313" key="8">
    <source>
        <dbReference type="Proteomes" id="UP000566324"/>
    </source>
</evidence>
<feature type="binding site" evidence="4">
    <location>
        <position position="239"/>
    </location>
    <ligand>
        <name>pyridoxal 5'-phosphate</name>
        <dbReference type="ChEBI" id="CHEBI:597326"/>
    </ligand>
</feature>
<keyword evidence="2 4" id="KW-0378">Hydrolase</keyword>
<dbReference type="RefSeq" id="WP_184063272.1">
    <property type="nucleotide sequence ID" value="NZ_JACHNZ010000001.1"/>
</dbReference>
<reference evidence="7 8" key="1">
    <citation type="submission" date="2020-08" db="EMBL/GenBank/DDBJ databases">
        <title>Genomic Encyclopedia of Type Strains, Phase IV (KMG-IV): sequencing the most valuable type-strain genomes for metagenomic binning, comparative biology and taxonomic classification.</title>
        <authorList>
            <person name="Goeker M."/>
        </authorList>
    </citation>
    <scope>NUCLEOTIDE SEQUENCE [LARGE SCALE GENOMIC DNA]</scope>
    <source>
        <strain evidence="7 8">DSM 17328</strain>
    </source>
</reference>
<feature type="binding site" evidence="4">
    <location>
        <position position="187"/>
    </location>
    <ligand>
        <name>pyridoxal 5'-phosphate</name>
        <dbReference type="ChEBI" id="CHEBI:597326"/>
    </ligand>
</feature>
<dbReference type="PANTHER" id="PTHR14084">
    <property type="entry name" value="KYNURENINASE"/>
    <property type="match status" value="1"/>
</dbReference>
<dbReference type="Gene3D" id="3.90.1150.10">
    <property type="entry name" value="Aspartate Aminotransferase, domain 1"/>
    <property type="match status" value="1"/>
</dbReference>
<feature type="binding site" evidence="4">
    <location>
        <position position="209"/>
    </location>
    <ligand>
        <name>pyridoxal 5'-phosphate</name>
        <dbReference type="ChEBI" id="CHEBI:597326"/>
    </ligand>
</feature>
<organism evidence="7 8">
    <name type="scientific">Sphingosinicella soli</name>
    <dbReference type="NCBI Taxonomy" id="333708"/>
    <lineage>
        <taxon>Bacteria</taxon>
        <taxon>Pseudomonadati</taxon>
        <taxon>Pseudomonadota</taxon>
        <taxon>Alphaproteobacteria</taxon>
        <taxon>Sphingomonadales</taxon>
        <taxon>Sphingosinicellaceae</taxon>
        <taxon>Sphingosinicella</taxon>
    </lineage>
</organism>
<dbReference type="FunFam" id="3.40.640.10:FF:000107">
    <property type="entry name" value="Kynureninase"/>
    <property type="match status" value="1"/>
</dbReference>
<comment type="caution">
    <text evidence="7">The sequence shown here is derived from an EMBL/GenBank/DDBJ whole genome shotgun (WGS) entry which is preliminary data.</text>
</comment>
<evidence type="ECO:0000256" key="6">
    <source>
        <dbReference type="PIRNR" id="PIRNR038800"/>
    </source>
</evidence>
<dbReference type="AlphaFoldDB" id="A0A7W7AXW4"/>
<dbReference type="SUPFAM" id="SSF53383">
    <property type="entry name" value="PLP-dependent transferases"/>
    <property type="match status" value="1"/>
</dbReference>
<dbReference type="HAMAP" id="MF_01970">
    <property type="entry name" value="Kynureninase"/>
    <property type="match status" value="1"/>
</dbReference>
<dbReference type="GO" id="GO:0030170">
    <property type="term" value="F:pyridoxal phosphate binding"/>
    <property type="evidence" value="ECO:0007669"/>
    <property type="project" value="UniProtKB-UniRule"/>
</dbReference>
<dbReference type="EMBL" id="JACHNZ010000001">
    <property type="protein sequence ID" value="MBB4630416.1"/>
    <property type="molecule type" value="Genomic_DNA"/>
</dbReference>
<sequence>MTDFSATRAKFHIPEGVIYLDGNSLGPLPVAAKARAGKVIEEEWGGELIKGWNSAGWMVQPRKVGDRIARLIGAPEGSVVMGDTLSIKVYQALASALEMRPERRVILSDSGNFPTDLYMAQGLIRSLGQGHELKVVEPEAVEAAIDESVAVLMITEVDYRTGRVHDMAKLTAKAHATGALTIWDLAHSAGAIPVDVTRAGADFAVGCTYKYLNGGPGAPAFIYVAAEHAGAARPALSGWMGHEAPFAFDHDYRPGGGIERMRVGTPPIIALAVLDAALDAWEGVDMADVRRKSVELSELFIREVEARCPELTLASPRDSAVRGSQVSFRHAQGYAIMQALIARGLIGDFRAPDALRFGFTPLYIGQDEVLGAVSIMEDVLNTKSWDKPEYHRRGLVT</sequence>
<dbReference type="InterPro" id="IPR015424">
    <property type="entry name" value="PyrdxlP-dep_Trfase"/>
</dbReference>
<feature type="binding site" evidence="4">
    <location>
        <position position="265"/>
    </location>
    <ligand>
        <name>pyridoxal 5'-phosphate</name>
        <dbReference type="ChEBI" id="CHEBI:597326"/>
    </ligand>
</feature>
<dbReference type="InterPro" id="IPR010111">
    <property type="entry name" value="Kynureninase"/>
</dbReference>
<comment type="catalytic activity">
    <reaction evidence="4 6">
        <text>L-kynurenine + H2O = anthranilate + L-alanine + H(+)</text>
        <dbReference type="Rhea" id="RHEA:16813"/>
        <dbReference type="ChEBI" id="CHEBI:15377"/>
        <dbReference type="ChEBI" id="CHEBI:15378"/>
        <dbReference type="ChEBI" id="CHEBI:16567"/>
        <dbReference type="ChEBI" id="CHEBI:57959"/>
        <dbReference type="ChEBI" id="CHEBI:57972"/>
        <dbReference type="EC" id="3.7.1.3"/>
    </reaction>
</comment>
<accession>A0A7W7AXW4</accession>
<feature type="binding site" evidence="4">
    <location>
        <position position="155"/>
    </location>
    <ligand>
        <name>pyridoxal 5'-phosphate</name>
        <dbReference type="ChEBI" id="CHEBI:597326"/>
    </ligand>
</feature>
<dbReference type="EC" id="3.7.1.3" evidence="4 5"/>
<dbReference type="NCBIfam" id="TIGR01814">
    <property type="entry name" value="kynureninase"/>
    <property type="match status" value="1"/>
</dbReference>
<dbReference type="GO" id="GO:0043420">
    <property type="term" value="P:anthranilate metabolic process"/>
    <property type="evidence" value="ECO:0007669"/>
    <property type="project" value="TreeGrafter"/>
</dbReference>
<dbReference type="GO" id="GO:0097053">
    <property type="term" value="P:L-kynurenine catabolic process"/>
    <property type="evidence" value="ECO:0007669"/>
    <property type="project" value="UniProtKB-UniRule"/>
</dbReference>
<comment type="pathway">
    <text evidence="4 6">Cofactor biosynthesis; NAD(+) biosynthesis; quinolinate from L-kynurenine: step 2/3.</text>
</comment>
<evidence type="ECO:0000256" key="1">
    <source>
        <dbReference type="ARBA" id="ARBA00022642"/>
    </source>
</evidence>
<evidence type="ECO:0000256" key="4">
    <source>
        <dbReference type="HAMAP-Rule" id="MF_01970"/>
    </source>
</evidence>
<dbReference type="UniPathway" id="UPA00334">
    <property type="reaction ID" value="UER00455"/>
</dbReference>
<dbReference type="InterPro" id="IPR015421">
    <property type="entry name" value="PyrdxlP-dep_Trfase_major"/>
</dbReference>
<dbReference type="GO" id="GO:0005737">
    <property type="term" value="C:cytoplasm"/>
    <property type="evidence" value="ECO:0007669"/>
    <property type="project" value="UniProtKB-UniRule"/>
</dbReference>
<feature type="binding site" evidence="4">
    <location>
        <begin position="113"/>
        <end position="116"/>
    </location>
    <ligand>
        <name>pyridoxal 5'-phosphate</name>
        <dbReference type="ChEBI" id="CHEBI:597326"/>
    </ligand>
</feature>
<comment type="pathway">
    <text evidence="4 6">Amino-acid degradation; L-kynurenine degradation; L-alanine and anthranilate from L-kynurenine: step 1/1.</text>
</comment>
<evidence type="ECO:0000256" key="2">
    <source>
        <dbReference type="ARBA" id="ARBA00022801"/>
    </source>
</evidence>
<keyword evidence="3 4" id="KW-0663">Pyridoxal phosphate</keyword>
<comment type="cofactor">
    <cofactor evidence="4 6">
        <name>pyridoxal 5'-phosphate</name>
        <dbReference type="ChEBI" id="CHEBI:597326"/>
    </cofactor>
</comment>
<name>A0A7W7AXW4_9SPHN</name>
<dbReference type="Proteomes" id="UP000566324">
    <property type="component" value="Unassembled WGS sequence"/>
</dbReference>
<dbReference type="Gene3D" id="3.40.640.10">
    <property type="entry name" value="Type I PLP-dependent aspartate aminotransferase-like (Major domain)"/>
    <property type="match status" value="1"/>
</dbReference>
<dbReference type="Pfam" id="PF22580">
    <property type="entry name" value="KYNU_C"/>
    <property type="match status" value="1"/>
</dbReference>
<comment type="function">
    <text evidence="4 6">Catalyzes the cleavage of L-kynurenine (L-Kyn) and L-3-hydroxykynurenine (L-3OHKyn) into anthranilic acid (AA) and 3-hydroxyanthranilic acid (3-OHAA), respectively.</text>
</comment>